<evidence type="ECO:0000313" key="3">
    <source>
        <dbReference type="Proteomes" id="UP000294547"/>
    </source>
</evidence>
<reference evidence="2 3" key="1">
    <citation type="submission" date="2019-03" db="EMBL/GenBank/DDBJ databases">
        <title>Genomic Encyclopedia of Type Strains, Phase IV (KMG-IV): sequencing the most valuable type-strain genomes for metagenomic binning, comparative biology and taxonomic classification.</title>
        <authorList>
            <person name="Goeker M."/>
        </authorList>
    </citation>
    <scope>NUCLEOTIDE SEQUENCE [LARGE SCALE GENOMIC DNA]</scope>
    <source>
        <strain evidence="2 3">DSM 102969</strain>
    </source>
</reference>
<dbReference type="PROSITE" id="PS51186">
    <property type="entry name" value="GNAT"/>
    <property type="match status" value="1"/>
</dbReference>
<protein>
    <submittedName>
        <fullName evidence="2">Ribosomal protein S18 acetylase RimI-like enzyme</fullName>
    </submittedName>
</protein>
<name>A0A4R6RFX1_9HYPH</name>
<dbReference type="SUPFAM" id="SSF55729">
    <property type="entry name" value="Acyl-CoA N-acyltransferases (Nat)"/>
    <property type="match status" value="1"/>
</dbReference>
<dbReference type="AlphaFoldDB" id="A0A4R6RFX1"/>
<keyword evidence="2" id="KW-0687">Ribonucleoprotein</keyword>
<dbReference type="Pfam" id="PF00583">
    <property type="entry name" value="Acetyltransf_1"/>
    <property type="match status" value="1"/>
</dbReference>
<dbReference type="EMBL" id="SNXY01000007">
    <property type="protein sequence ID" value="TDP85249.1"/>
    <property type="molecule type" value="Genomic_DNA"/>
</dbReference>
<keyword evidence="3" id="KW-1185">Reference proteome</keyword>
<feature type="domain" description="N-acetyltransferase" evidence="1">
    <location>
        <begin position="29"/>
        <end position="164"/>
    </location>
</feature>
<dbReference type="Proteomes" id="UP000294547">
    <property type="component" value="Unassembled WGS sequence"/>
</dbReference>
<sequence length="164" mass="17530">MRLTVTSMQLVRPPVPPRRPLPCAEWTVVEARIAPAAFLAIYRTVGDTVQWDDRARMTPAALAAHLAAPTTRVFLLEGADGPAGLCEFEACDGAGAVLANFGVVPALRGRGVGRYLLHRALEAVLRPGGTIRLDTDTNDDPRAIGVYRDAGFEVVAVGPKDFPD</sequence>
<dbReference type="InterPro" id="IPR016181">
    <property type="entry name" value="Acyl_CoA_acyltransferase"/>
</dbReference>
<dbReference type="CDD" id="cd04301">
    <property type="entry name" value="NAT_SF"/>
    <property type="match status" value="1"/>
</dbReference>
<evidence type="ECO:0000313" key="2">
    <source>
        <dbReference type="EMBL" id="TDP85249.1"/>
    </source>
</evidence>
<dbReference type="GO" id="GO:0016747">
    <property type="term" value="F:acyltransferase activity, transferring groups other than amino-acyl groups"/>
    <property type="evidence" value="ECO:0007669"/>
    <property type="project" value="InterPro"/>
</dbReference>
<accession>A0A4R6RFX1</accession>
<comment type="caution">
    <text evidence="2">The sequence shown here is derived from an EMBL/GenBank/DDBJ whole genome shotgun (WGS) entry which is preliminary data.</text>
</comment>
<evidence type="ECO:0000259" key="1">
    <source>
        <dbReference type="PROSITE" id="PS51186"/>
    </source>
</evidence>
<dbReference type="OrthoDB" id="275336at2"/>
<proteinExistence type="predicted"/>
<dbReference type="Gene3D" id="3.40.630.30">
    <property type="match status" value="1"/>
</dbReference>
<dbReference type="InterPro" id="IPR000182">
    <property type="entry name" value="GNAT_dom"/>
</dbReference>
<organism evidence="2 3">
    <name type="scientific">Oharaeibacter diazotrophicus</name>
    <dbReference type="NCBI Taxonomy" id="1920512"/>
    <lineage>
        <taxon>Bacteria</taxon>
        <taxon>Pseudomonadati</taxon>
        <taxon>Pseudomonadota</taxon>
        <taxon>Alphaproteobacteria</taxon>
        <taxon>Hyphomicrobiales</taxon>
        <taxon>Pleomorphomonadaceae</taxon>
        <taxon>Oharaeibacter</taxon>
    </lineage>
</organism>
<gene>
    <name evidence="2" type="ORF">EDD54_2098</name>
</gene>
<keyword evidence="2" id="KW-0689">Ribosomal protein</keyword>
<dbReference type="GO" id="GO:0005840">
    <property type="term" value="C:ribosome"/>
    <property type="evidence" value="ECO:0007669"/>
    <property type="project" value="UniProtKB-KW"/>
</dbReference>